<comment type="caution">
    <text evidence="3">The sequence shown here is derived from an EMBL/GenBank/DDBJ whole genome shotgun (WGS) entry which is preliminary data.</text>
</comment>
<dbReference type="Proteomes" id="UP001165083">
    <property type="component" value="Unassembled WGS sequence"/>
</dbReference>
<evidence type="ECO:0000313" key="4">
    <source>
        <dbReference type="Proteomes" id="UP001165083"/>
    </source>
</evidence>
<accession>A0A9W6WXT2</accession>
<dbReference type="Pfam" id="PF02536">
    <property type="entry name" value="mTERF"/>
    <property type="match status" value="1"/>
</dbReference>
<evidence type="ECO:0000256" key="1">
    <source>
        <dbReference type="ARBA" id="ARBA00007692"/>
    </source>
</evidence>
<protein>
    <submittedName>
        <fullName evidence="3">Unnamed protein product</fullName>
    </submittedName>
</protein>
<dbReference type="SMART" id="SM00733">
    <property type="entry name" value="Mterf"/>
    <property type="match status" value="3"/>
</dbReference>
<gene>
    <name evidence="3" type="ORF">Plil01_000860400</name>
</gene>
<keyword evidence="4" id="KW-1185">Reference proteome</keyword>
<dbReference type="GO" id="GO:0003676">
    <property type="term" value="F:nucleic acid binding"/>
    <property type="evidence" value="ECO:0007669"/>
    <property type="project" value="InterPro"/>
</dbReference>
<evidence type="ECO:0000256" key="2">
    <source>
        <dbReference type="ARBA" id="ARBA00022946"/>
    </source>
</evidence>
<dbReference type="InterPro" id="IPR038538">
    <property type="entry name" value="MTERF_sf"/>
</dbReference>
<evidence type="ECO:0000313" key="3">
    <source>
        <dbReference type="EMBL" id="GMF21741.1"/>
    </source>
</evidence>
<dbReference type="Gene3D" id="1.25.70.10">
    <property type="entry name" value="Transcription termination factor 3, mitochondrial"/>
    <property type="match status" value="1"/>
</dbReference>
<dbReference type="InterPro" id="IPR003690">
    <property type="entry name" value="MTERF"/>
</dbReference>
<dbReference type="EMBL" id="BSXW01000417">
    <property type="protein sequence ID" value="GMF21741.1"/>
    <property type="molecule type" value="Genomic_DNA"/>
</dbReference>
<proteinExistence type="inferred from homology"/>
<keyword evidence="2" id="KW-0809">Transit peptide</keyword>
<dbReference type="OrthoDB" id="154809at2759"/>
<name>A0A9W6WXT2_9STRA</name>
<organism evidence="3 4">
    <name type="scientific">Phytophthora lilii</name>
    <dbReference type="NCBI Taxonomy" id="2077276"/>
    <lineage>
        <taxon>Eukaryota</taxon>
        <taxon>Sar</taxon>
        <taxon>Stramenopiles</taxon>
        <taxon>Oomycota</taxon>
        <taxon>Peronosporomycetes</taxon>
        <taxon>Peronosporales</taxon>
        <taxon>Peronosporaceae</taxon>
        <taxon>Phytophthora</taxon>
    </lineage>
</organism>
<sequence length="158" mass="17780">MPRLRTKLAFLTTVGVPEARLPQVIANAPSIIALTPTRIQESLDVMDEMLGDGAGARILLSNPIMIMSNVGNLRRSFDYLVSTVGFRPERLARHFKLLARSVDGILKPRHEFLKAKGVDALDKVDWVYTAGRLFIERYPDYQEYLAQYKANQTRTGSS</sequence>
<dbReference type="AlphaFoldDB" id="A0A9W6WXT2"/>
<comment type="similarity">
    <text evidence="1">Belongs to the mTERF family.</text>
</comment>
<reference evidence="3" key="1">
    <citation type="submission" date="2023-04" db="EMBL/GenBank/DDBJ databases">
        <title>Phytophthora lilii NBRC 32176.</title>
        <authorList>
            <person name="Ichikawa N."/>
            <person name="Sato H."/>
            <person name="Tonouchi N."/>
        </authorList>
    </citation>
    <scope>NUCLEOTIDE SEQUENCE</scope>
    <source>
        <strain evidence="3">NBRC 32176</strain>
    </source>
</reference>